<evidence type="ECO:0000313" key="3">
    <source>
        <dbReference type="Proteomes" id="UP000252519"/>
    </source>
</evidence>
<accession>A0A368H6D0</accession>
<dbReference type="AlphaFoldDB" id="A0A368H6D0"/>
<comment type="caution">
    <text evidence="2">The sequence shown here is derived from an EMBL/GenBank/DDBJ whole genome shotgun (WGS) entry which is preliminary data.</text>
</comment>
<dbReference type="Proteomes" id="UP000252519">
    <property type="component" value="Unassembled WGS sequence"/>
</dbReference>
<feature type="signal peptide" evidence="1">
    <location>
        <begin position="1"/>
        <end position="21"/>
    </location>
</feature>
<keyword evidence="1" id="KW-0732">Signal</keyword>
<organism evidence="2 3">
    <name type="scientific">Ancylostoma caninum</name>
    <name type="common">Dog hookworm</name>
    <dbReference type="NCBI Taxonomy" id="29170"/>
    <lineage>
        <taxon>Eukaryota</taxon>
        <taxon>Metazoa</taxon>
        <taxon>Ecdysozoa</taxon>
        <taxon>Nematoda</taxon>
        <taxon>Chromadorea</taxon>
        <taxon>Rhabditida</taxon>
        <taxon>Rhabditina</taxon>
        <taxon>Rhabditomorpha</taxon>
        <taxon>Strongyloidea</taxon>
        <taxon>Ancylostomatidae</taxon>
        <taxon>Ancylostomatinae</taxon>
        <taxon>Ancylostoma</taxon>
    </lineage>
</organism>
<sequence length="103" mass="11971">MSPRFFRSLLLSFCMTVYVATQAVNYEKPNRSSTEEELPESFTIPVNEADYRNRARTAREHAIVPKYKRTLHKSFGITSQFIRRTPENSRNVTGRSLMSLLLI</sequence>
<keyword evidence="3" id="KW-1185">Reference proteome</keyword>
<evidence type="ECO:0000313" key="2">
    <source>
        <dbReference type="EMBL" id="RCN51189.1"/>
    </source>
</evidence>
<name>A0A368H6D0_ANCCA</name>
<proteinExistence type="predicted"/>
<protein>
    <submittedName>
        <fullName evidence="2">Uncharacterized protein</fullName>
    </submittedName>
</protein>
<feature type="chain" id="PRO_5016620706" evidence="1">
    <location>
        <begin position="22"/>
        <end position="103"/>
    </location>
</feature>
<reference evidence="2 3" key="1">
    <citation type="submission" date="2014-10" db="EMBL/GenBank/DDBJ databases">
        <title>Draft genome of the hookworm Ancylostoma caninum.</title>
        <authorList>
            <person name="Mitreva M."/>
        </authorList>
    </citation>
    <scope>NUCLEOTIDE SEQUENCE [LARGE SCALE GENOMIC DNA]</scope>
    <source>
        <strain evidence="2 3">Baltimore</strain>
    </source>
</reference>
<dbReference type="EMBL" id="JOJR01000016">
    <property type="protein sequence ID" value="RCN51189.1"/>
    <property type="molecule type" value="Genomic_DNA"/>
</dbReference>
<gene>
    <name evidence="2" type="ORF">ANCCAN_02758</name>
</gene>
<evidence type="ECO:0000256" key="1">
    <source>
        <dbReference type="SAM" id="SignalP"/>
    </source>
</evidence>